<gene>
    <name evidence="1" type="ORF">SARC_15846</name>
</gene>
<dbReference type="EMBL" id="KQ248453">
    <property type="protein sequence ID" value="KNC71615.1"/>
    <property type="molecule type" value="Genomic_DNA"/>
</dbReference>
<sequence length="117" mass="13076">MPSSEPASTPAATTIAVPLVDEKDISRKHRENVNFKIGVLKAQTGVNPTIKRCNAAVRGKQKPKNKKASRVAKLELKQLLELKRAQLEHHDTKVMTSILKKGVRFEIQKLSKKKRTA</sequence>
<accession>A0A0L0F4H0</accession>
<dbReference type="Proteomes" id="UP000054560">
    <property type="component" value="Unassembled WGS sequence"/>
</dbReference>
<name>A0A0L0F4H0_9EUKA</name>
<feature type="non-terminal residue" evidence="1">
    <location>
        <position position="117"/>
    </location>
</feature>
<proteinExistence type="predicted"/>
<evidence type="ECO:0000313" key="2">
    <source>
        <dbReference type="Proteomes" id="UP000054560"/>
    </source>
</evidence>
<reference evidence="1 2" key="1">
    <citation type="submission" date="2011-02" db="EMBL/GenBank/DDBJ databases">
        <title>The Genome Sequence of Sphaeroforma arctica JP610.</title>
        <authorList>
            <consortium name="The Broad Institute Genome Sequencing Platform"/>
            <person name="Russ C."/>
            <person name="Cuomo C."/>
            <person name="Young S.K."/>
            <person name="Zeng Q."/>
            <person name="Gargeya S."/>
            <person name="Alvarado L."/>
            <person name="Berlin A."/>
            <person name="Chapman S.B."/>
            <person name="Chen Z."/>
            <person name="Freedman E."/>
            <person name="Gellesch M."/>
            <person name="Goldberg J."/>
            <person name="Griggs A."/>
            <person name="Gujja S."/>
            <person name="Heilman E."/>
            <person name="Heiman D."/>
            <person name="Howarth C."/>
            <person name="Mehta T."/>
            <person name="Neiman D."/>
            <person name="Pearson M."/>
            <person name="Roberts A."/>
            <person name="Saif S."/>
            <person name="Shea T."/>
            <person name="Shenoy N."/>
            <person name="Sisk P."/>
            <person name="Stolte C."/>
            <person name="Sykes S."/>
            <person name="White J."/>
            <person name="Yandava C."/>
            <person name="Burger G."/>
            <person name="Gray M.W."/>
            <person name="Holland P.W.H."/>
            <person name="King N."/>
            <person name="Lang F.B.F."/>
            <person name="Roger A.J."/>
            <person name="Ruiz-Trillo I."/>
            <person name="Haas B."/>
            <person name="Nusbaum C."/>
            <person name="Birren B."/>
        </authorList>
    </citation>
    <scope>NUCLEOTIDE SEQUENCE [LARGE SCALE GENOMIC DNA]</scope>
    <source>
        <strain evidence="1 2">JP610</strain>
    </source>
</reference>
<dbReference type="AlphaFoldDB" id="A0A0L0F4H0"/>
<dbReference type="RefSeq" id="XP_014145517.1">
    <property type="nucleotide sequence ID" value="XM_014290042.1"/>
</dbReference>
<dbReference type="GeneID" id="25916350"/>
<evidence type="ECO:0000313" key="1">
    <source>
        <dbReference type="EMBL" id="KNC71615.1"/>
    </source>
</evidence>
<organism evidence="1 2">
    <name type="scientific">Sphaeroforma arctica JP610</name>
    <dbReference type="NCBI Taxonomy" id="667725"/>
    <lineage>
        <taxon>Eukaryota</taxon>
        <taxon>Ichthyosporea</taxon>
        <taxon>Ichthyophonida</taxon>
        <taxon>Sphaeroforma</taxon>
    </lineage>
</organism>
<protein>
    <submittedName>
        <fullName evidence="1">Uncharacterized protein</fullName>
    </submittedName>
</protein>
<keyword evidence="2" id="KW-1185">Reference proteome</keyword>